<proteinExistence type="predicted"/>
<reference evidence="1 2" key="1">
    <citation type="submission" date="2019-09" db="EMBL/GenBank/DDBJ databases">
        <authorList>
            <person name="Depoorter E."/>
        </authorList>
    </citation>
    <scope>NUCLEOTIDE SEQUENCE [LARGE SCALE GENOMIC DNA]</scope>
    <source>
        <strain evidence="1 2">R-17378</strain>
    </source>
</reference>
<organism evidence="1 2">
    <name type="scientific">Burkholderia aenigmatica</name>
    <dbReference type="NCBI Taxonomy" id="2015348"/>
    <lineage>
        <taxon>Bacteria</taxon>
        <taxon>Pseudomonadati</taxon>
        <taxon>Pseudomonadota</taxon>
        <taxon>Betaproteobacteria</taxon>
        <taxon>Burkholderiales</taxon>
        <taxon>Burkholderiaceae</taxon>
        <taxon>Burkholderia</taxon>
        <taxon>Burkholderia cepacia complex</taxon>
    </lineage>
</organism>
<dbReference type="EMBL" id="CABVQG010000084">
    <property type="protein sequence ID" value="VWD49653.1"/>
    <property type="molecule type" value="Genomic_DNA"/>
</dbReference>
<keyword evidence="2" id="KW-1185">Reference proteome</keyword>
<sequence>MRPTKALHRAATASLDGHLRFLVTVRGISRVMTLPELACCNEAHVQCALFCGHVVNPR</sequence>
<evidence type="ECO:0000313" key="2">
    <source>
        <dbReference type="Proteomes" id="UP000494120"/>
    </source>
</evidence>
<protein>
    <submittedName>
        <fullName evidence="1">Uncharacterized protein</fullName>
    </submittedName>
</protein>
<comment type="caution">
    <text evidence="1">The sequence shown here is derived from an EMBL/GenBank/DDBJ whole genome shotgun (WGS) entry which is preliminary data.</text>
</comment>
<accession>A0ABY6Y7G3</accession>
<evidence type="ECO:0000313" key="1">
    <source>
        <dbReference type="EMBL" id="VWD49653.1"/>
    </source>
</evidence>
<gene>
    <name evidence="1" type="ORF">BLA17378_08624</name>
</gene>
<dbReference type="Proteomes" id="UP000494120">
    <property type="component" value="Unassembled WGS sequence"/>
</dbReference>
<name>A0ABY6Y7G3_9BURK</name>